<dbReference type="InterPro" id="IPR002109">
    <property type="entry name" value="Glutaredoxin"/>
</dbReference>
<dbReference type="Proteomes" id="UP001597282">
    <property type="component" value="Unassembled WGS sequence"/>
</dbReference>
<name>A0ABW4C5D3_9BACL</name>
<gene>
    <name evidence="2" type="ORF">ACFQ4Y_02175</name>
</gene>
<dbReference type="InterPro" id="IPR036249">
    <property type="entry name" value="Thioredoxin-like_sf"/>
</dbReference>
<feature type="domain" description="Glutaredoxin" evidence="1">
    <location>
        <begin position="27"/>
        <end position="82"/>
    </location>
</feature>
<dbReference type="PROSITE" id="PS51354">
    <property type="entry name" value="GLUTAREDOXIN_2"/>
    <property type="match status" value="1"/>
</dbReference>
<comment type="caution">
    <text evidence="2">The sequence shown here is derived from an EMBL/GenBank/DDBJ whole genome shotgun (WGS) entry which is preliminary data.</text>
</comment>
<evidence type="ECO:0000313" key="3">
    <source>
        <dbReference type="Proteomes" id="UP001597282"/>
    </source>
</evidence>
<evidence type="ECO:0000259" key="1">
    <source>
        <dbReference type="Pfam" id="PF00462"/>
    </source>
</evidence>
<dbReference type="EMBL" id="JBHTNU010000002">
    <property type="protein sequence ID" value="MFD1425743.1"/>
    <property type="molecule type" value="Genomic_DNA"/>
</dbReference>
<dbReference type="RefSeq" id="WP_429246674.1">
    <property type="nucleotide sequence ID" value="NZ_JBNPXF010000009.1"/>
</dbReference>
<dbReference type="Pfam" id="PF00462">
    <property type="entry name" value="Glutaredoxin"/>
    <property type="match status" value="1"/>
</dbReference>
<protein>
    <submittedName>
        <fullName evidence="2">Glutaredoxin domain-containing protein</fullName>
    </submittedName>
</protein>
<keyword evidence="3" id="KW-1185">Reference proteome</keyword>
<dbReference type="CDD" id="cd02976">
    <property type="entry name" value="NrdH"/>
    <property type="match status" value="1"/>
</dbReference>
<dbReference type="Gene3D" id="3.40.30.10">
    <property type="entry name" value="Glutaredoxin"/>
    <property type="match status" value="1"/>
</dbReference>
<accession>A0ABW4C5D3</accession>
<reference evidence="3" key="1">
    <citation type="journal article" date="2019" name="Int. J. Syst. Evol. Microbiol.">
        <title>The Global Catalogue of Microorganisms (GCM) 10K type strain sequencing project: providing services to taxonomists for standard genome sequencing and annotation.</title>
        <authorList>
            <consortium name="The Broad Institute Genomics Platform"/>
            <consortium name="The Broad Institute Genome Sequencing Center for Infectious Disease"/>
            <person name="Wu L."/>
            <person name="Ma J."/>
        </authorList>
    </citation>
    <scope>NUCLEOTIDE SEQUENCE [LARGE SCALE GENOMIC DNA]</scope>
    <source>
        <strain evidence="3">S1</strain>
    </source>
</reference>
<sequence>MKAIIGKNKIPKKGFQVKEEEDQSMQVTIYSKPHCLECNLVKRFLKDHGVKFETKDCSRTEYLEEVKEMGFLGVPVTVIDGTPVQGLQPDLLKKHLHLGQAGL</sequence>
<dbReference type="SUPFAM" id="SSF52833">
    <property type="entry name" value="Thioredoxin-like"/>
    <property type="match status" value="1"/>
</dbReference>
<organism evidence="2 3">
    <name type="scientific">Kroppenstedtia sanguinis</name>
    <dbReference type="NCBI Taxonomy" id="1380684"/>
    <lineage>
        <taxon>Bacteria</taxon>
        <taxon>Bacillati</taxon>
        <taxon>Bacillota</taxon>
        <taxon>Bacilli</taxon>
        <taxon>Bacillales</taxon>
        <taxon>Thermoactinomycetaceae</taxon>
        <taxon>Kroppenstedtia</taxon>
    </lineage>
</organism>
<proteinExistence type="predicted"/>
<evidence type="ECO:0000313" key="2">
    <source>
        <dbReference type="EMBL" id="MFD1425743.1"/>
    </source>
</evidence>